<sequence>MTPVNATATNDIRARLGTGWETVRAMIHRDGECAACGVTLGDQDVAVSLHESDSSLLTVVPTHASCRRADYRTGGTVSVPHPSYRITAAVLQAPAKDKRRSLSRRKRSTTPNADRPQQALPLVIINPSRDIHVGTCEDGVWRSVAQLNPQFDCLEPVPARPSVDGTVTWGADLRSDGTVEVAAPSGARYLAPLNPTIAETLQAVGRALVILTDRVDVEELAAGVVGLHDVTAADDALCAVAALDALPATVPLPNATGFTPGPGSEVLNTTGKVSAALLDTECSIRAVLGNDDCVQLAPLPFPMLLIEPIRAIRVPGDVGTGEVKLDVALSYGMRLIDSAGPPALRDFTVTRTGKTITLRASDGEEIGVGLLDAVPQRWLDALDGFGGENIAVVYGPVIGVRPEQPGQHFPEHDRFAELNSSREQGIVAWTVARYIDKP</sequence>
<dbReference type="AlphaFoldDB" id="A0A143QTV1"/>
<name>A0A143QTV1_RHOFA</name>
<keyword evidence="3" id="KW-1185">Reference proteome</keyword>
<dbReference type="PATRIC" id="fig|1653479.3.peg.5100"/>
<dbReference type="Proteomes" id="UP000076038">
    <property type="component" value="Plasmid unnamed1"/>
</dbReference>
<evidence type="ECO:0000313" key="3">
    <source>
        <dbReference type="Proteomes" id="UP000076038"/>
    </source>
</evidence>
<feature type="region of interest" description="Disordered" evidence="1">
    <location>
        <begin position="94"/>
        <end position="119"/>
    </location>
</feature>
<reference evidence="3" key="2">
    <citation type="submission" date="2016-04" db="EMBL/GenBank/DDBJ databases">
        <title>Complete Genome and Plasmid Sequences for Rhodococcus fascians D188 and Draft Sequences for Rhodococcus spp. Isolates PBTS 1 and PBTS 2.</title>
        <authorList>
            <person name="Stamer R."/>
            <person name="Vereecke D."/>
            <person name="Zhang Y."/>
            <person name="Schilkey F."/>
            <person name="Devitt N."/>
            <person name="Randall J."/>
        </authorList>
    </citation>
    <scope>NUCLEOTIDE SEQUENCE [LARGE SCALE GENOMIC DNA]</scope>
    <source>
        <strain evidence="3">PBTS2</strain>
        <plasmid evidence="3">unnamed1</plasmid>
    </source>
</reference>
<dbReference type="KEGG" id="rhs:A3Q41_05031"/>
<gene>
    <name evidence="2" type="ORF">A3Q41_05031</name>
</gene>
<geneLocation type="plasmid" evidence="2 3">
    <name>unnamed1</name>
</geneLocation>
<protein>
    <submittedName>
        <fullName evidence="2">Uncharacterized protein</fullName>
    </submittedName>
</protein>
<reference evidence="2 3" key="1">
    <citation type="journal article" date="2016" name="Genome Announc.">
        <title>Complete Genome and Plasmid Sequences for Rhodococcus fascians D188 and Draft Sequences for Rhodococcus Isolates PBTS 1 and PBTS 2.</title>
        <authorList>
            <person name="Stamler R.A."/>
            <person name="Vereecke D."/>
            <person name="Zhang Y."/>
            <person name="Schilkey F."/>
            <person name="Devitt N."/>
            <person name="Randall J.J."/>
        </authorList>
    </citation>
    <scope>NUCLEOTIDE SEQUENCE [LARGE SCALE GENOMIC DNA]</scope>
    <source>
        <strain evidence="2 3">PBTS2</strain>
        <plasmid evidence="2">unnamed1</plasmid>
    </source>
</reference>
<evidence type="ECO:0000313" key="2">
    <source>
        <dbReference type="EMBL" id="AMY26286.1"/>
    </source>
</evidence>
<dbReference type="EMBL" id="CP015221">
    <property type="protein sequence ID" value="AMY26286.1"/>
    <property type="molecule type" value="Genomic_DNA"/>
</dbReference>
<keyword evidence="2" id="KW-0614">Plasmid</keyword>
<proteinExistence type="predicted"/>
<dbReference type="RefSeq" id="WP_063216998.1">
    <property type="nucleotide sequence ID" value="NZ_CP015221.1"/>
</dbReference>
<organism evidence="2 3">
    <name type="scientific">Rhodococcoides fascians</name>
    <name type="common">Rhodococcus fascians</name>
    <dbReference type="NCBI Taxonomy" id="1828"/>
    <lineage>
        <taxon>Bacteria</taxon>
        <taxon>Bacillati</taxon>
        <taxon>Actinomycetota</taxon>
        <taxon>Actinomycetes</taxon>
        <taxon>Mycobacteriales</taxon>
        <taxon>Nocardiaceae</taxon>
        <taxon>Rhodococcoides</taxon>
    </lineage>
</organism>
<evidence type="ECO:0000256" key="1">
    <source>
        <dbReference type="SAM" id="MobiDB-lite"/>
    </source>
</evidence>
<accession>A0A143QTV1</accession>
<feature type="compositionally biased region" description="Basic residues" evidence="1">
    <location>
        <begin position="97"/>
        <end position="108"/>
    </location>
</feature>